<evidence type="ECO:0000256" key="2">
    <source>
        <dbReference type="ARBA" id="ARBA00007165"/>
    </source>
</evidence>
<gene>
    <name evidence="7" type="ORF">GCM10011611_22680</name>
</gene>
<dbReference type="InterPro" id="IPR002994">
    <property type="entry name" value="Surf1/Shy1"/>
</dbReference>
<dbReference type="RefSeq" id="WP_189045694.1">
    <property type="nucleotide sequence ID" value="NZ_BMJQ01000005.1"/>
</dbReference>
<evidence type="ECO:0000256" key="5">
    <source>
        <dbReference type="ARBA" id="ARBA00023136"/>
    </source>
</evidence>
<evidence type="ECO:0000256" key="3">
    <source>
        <dbReference type="ARBA" id="ARBA00022692"/>
    </source>
</evidence>
<comment type="similarity">
    <text evidence="2 6">Belongs to the SURF1 family.</text>
</comment>
<dbReference type="CDD" id="cd06662">
    <property type="entry name" value="SURF1"/>
    <property type="match status" value="1"/>
</dbReference>
<dbReference type="PROSITE" id="PS50895">
    <property type="entry name" value="SURF1"/>
    <property type="match status" value="1"/>
</dbReference>
<dbReference type="GO" id="GO:0005886">
    <property type="term" value="C:plasma membrane"/>
    <property type="evidence" value="ECO:0007669"/>
    <property type="project" value="UniProtKB-SubCell"/>
</dbReference>
<dbReference type="EMBL" id="BMJQ01000005">
    <property type="protein sequence ID" value="GGF16351.1"/>
    <property type="molecule type" value="Genomic_DNA"/>
</dbReference>
<comment type="caution">
    <text evidence="7">The sequence shown here is derived from an EMBL/GenBank/DDBJ whole genome shotgun (WGS) entry which is preliminary data.</text>
</comment>
<proteinExistence type="inferred from homology"/>
<keyword evidence="6" id="KW-1003">Cell membrane</keyword>
<dbReference type="Proteomes" id="UP000646365">
    <property type="component" value="Unassembled WGS sequence"/>
</dbReference>
<evidence type="ECO:0000256" key="1">
    <source>
        <dbReference type="ARBA" id="ARBA00004370"/>
    </source>
</evidence>
<feature type="transmembrane region" description="Helical" evidence="6">
    <location>
        <begin position="222"/>
        <end position="242"/>
    </location>
</feature>
<keyword evidence="4 6" id="KW-1133">Transmembrane helix</keyword>
<sequence>MSTIQFLKTRFRFTFWPTVFTIPAILLTIGLGTWQVQRLAWKTALIADREAALSAPPAAIPDSGEGAQALDFHRVAGEGTFDNDKELYIGAFSTRDVEGYQVVTPFRLADGKIVLVNRGWVPEARKDPAKRPEGEIQGSTTLDGILRVPVVPKSIFSWLVPTPVNRPNENFWFYVDVPGMVAKVGLDPAQVLPFYIEAGPAKNPGGFPVGGQTRIALPNDHLQYAITWYSFAIILAAIYFIYHYRKPGPAPEGK</sequence>
<evidence type="ECO:0000313" key="8">
    <source>
        <dbReference type="Proteomes" id="UP000646365"/>
    </source>
</evidence>
<comment type="subcellular location">
    <subcellularLocation>
        <location evidence="6">Cell membrane</location>
        <topology evidence="6">Multi-pass membrane protein</topology>
    </subcellularLocation>
    <subcellularLocation>
        <location evidence="1">Membrane</location>
    </subcellularLocation>
</comment>
<dbReference type="PANTHER" id="PTHR23427:SF2">
    <property type="entry name" value="SURFEIT LOCUS PROTEIN 1"/>
    <property type="match status" value="1"/>
</dbReference>
<reference evidence="7" key="1">
    <citation type="journal article" date="2014" name="Int. J. Syst. Evol. Microbiol.">
        <title>Complete genome sequence of Corynebacterium casei LMG S-19264T (=DSM 44701T), isolated from a smear-ripened cheese.</title>
        <authorList>
            <consortium name="US DOE Joint Genome Institute (JGI-PGF)"/>
            <person name="Walter F."/>
            <person name="Albersmeier A."/>
            <person name="Kalinowski J."/>
            <person name="Ruckert C."/>
        </authorList>
    </citation>
    <scope>NUCLEOTIDE SEQUENCE</scope>
    <source>
        <strain evidence="7">CGMCC 1.15725</strain>
    </source>
</reference>
<evidence type="ECO:0000313" key="7">
    <source>
        <dbReference type="EMBL" id="GGF16351.1"/>
    </source>
</evidence>
<keyword evidence="8" id="KW-1185">Reference proteome</keyword>
<evidence type="ECO:0000256" key="4">
    <source>
        <dbReference type="ARBA" id="ARBA00022989"/>
    </source>
</evidence>
<dbReference type="InterPro" id="IPR045214">
    <property type="entry name" value="Surf1/Surf4"/>
</dbReference>
<dbReference type="PANTHER" id="PTHR23427">
    <property type="entry name" value="SURFEIT LOCUS PROTEIN"/>
    <property type="match status" value="1"/>
</dbReference>
<dbReference type="Pfam" id="PF02104">
    <property type="entry name" value="SURF1"/>
    <property type="match status" value="1"/>
</dbReference>
<reference evidence="7" key="2">
    <citation type="submission" date="2020-09" db="EMBL/GenBank/DDBJ databases">
        <authorList>
            <person name="Sun Q."/>
            <person name="Zhou Y."/>
        </authorList>
    </citation>
    <scope>NUCLEOTIDE SEQUENCE</scope>
    <source>
        <strain evidence="7">CGMCC 1.15725</strain>
    </source>
</reference>
<keyword evidence="5 6" id="KW-0472">Membrane</keyword>
<evidence type="ECO:0000256" key="6">
    <source>
        <dbReference type="RuleBase" id="RU363076"/>
    </source>
</evidence>
<name>A0A8J2YSW2_9PROT</name>
<protein>
    <recommendedName>
        <fullName evidence="6">SURF1-like protein</fullName>
    </recommendedName>
</protein>
<feature type="transmembrane region" description="Helical" evidence="6">
    <location>
        <begin position="15"/>
        <end position="34"/>
    </location>
</feature>
<dbReference type="AlphaFoldDB" id="A0A8J2YSW2"/>
<keyword evidence="3 6" id="KW-0812">Transmembrane</keyword>
<organism evidence="7 8">
    <name type="scientific">Aliidongia dinghuensis</name>
    <dbReference type="NCBI Taxonomy" id="1867774"/>
    <lineage>
        <taxon>Bacteria</taxon>
        <taxon>Pseudomonadati</taxon>
        <taxon>Pseudomonadota</taxon>
        <taxon>Alphaproteobacteria</taxon>
        <taxon>Rhodospirillales</taxon>
        <taxon>Dongiaceae</taxon>
        <taxon>Aliidongia</taxon>
    </lineage>
</organism>
<accession>A0A8J2YSW2</accession>